<evidence type="ECO:0000256" key="1">
    <source>
        <dbReference type="SAM" id="MobiDB-lite"/>
    </source>
</evidence>
<feature type="region of interest" description="Disordered" evidence="1">
    <location>
        <begin position="29"/>
        <end position="95"/>
    </location>
</feature>
<feature type="compositionally biased region" description="Polar residues" evidence="1">
    <location>
        <begin position="80"/>
        <end position="95"/>
    </location>
</feature>
<feature type="compositionally biased region" description="Polar residues" evidence="1">
    <location>
        <begin position="32"/>
        <end position="53"/>
    </location>
</feature>
<feature type="signal peptide" evidence="3">
    <location>
        <begin position="1"/>
        <end position="25"/>
    </location>
</feature>
<dbReference type="InterPro" id="IPR051009">
    <property type="entry name" value="PRM"/>
</dbReference>
<feature type="compositionally biased region" description="Polar residues" evidence="1">
    <location>
        <begin position="290"/>
        <end position="304"/>
    </location>
</feature>
<sequence length="368" mass="37117">MRLLRNTPLLSAVLAVSLLTIGASAQGAAPTNLPNLSSATQTNGKSSADTAKSTPAANTGANPGTNTGGKISITGGGVKGTNTAPPTITGLGSSAAGTNAGGLPSLPTNLPTLTGVGVIVTPIVPDTAQAPFMQQSSLPDGTVFIVVGAILGFMAMSVLLWRGLVAWSLHRSVKRASLAQNTAMADTKAHFRTPGPPPSQFYKYSDRDSTISLGPIGHKGGKKGHRTASAGVGAGTSTSNLFFSPTAGAATAGLANPGNRGSNYLPAGYYAAGAAQAAGGNSHVALGHHQQPSIHLSNLPQSQGYGRPTPPDSPAYNSERGVGMQSSSTLDLNRGYGQEHAPSAYLDNLFDGENGPPIPGHNSNQRGR</sequence>
<evidence type="ECO:0000256" key="2">
    <source>
        <dbReference type="SAM" id="Phobius"/>
    </source>
</evidence>
<keyword evidence="5" id="KW-1185">Reference proteome</keyword>
<evidence type="ECO:0000313" key="5">
    <source>
        <dbReference type="Proteomes" id="UP000235672"/>
    </source>
</evidence>
<name>A0A2J6PNZ2_9HELO</name>
<keyword evidence="2" id="KW-0472">Membrane</keyword>
<dbReference type="EMBL" id="KZ613511">
    <property type="protein sequence ID" value="PMD15748.1"/>
    <property type="molecule type" value="Genomic_DNA"/>
</dbReference>
<evidence type="ECO:0000256" key="3">
    <source>
        <dbReference type="SAM" id="SignalP"/>
    </source>
</evidence>
<keyword evidence="2" id="KW-1133">Transmembrane helix</keyword>
<dbReference type="AlphaFoldDB" id="A0A2J6PNZ2"/>
<dbReference type="PANTHER" id="PTHR36089">
    <property type="entry name" value="CHITIN SYNTHASE 3 COMPLEX PROTEIN CSI2-RELATED"/>
    <property type="match status" value="1"/>
</dbReference>
<proteinExistence type="predicted"/>
<dbReference type="GO" id="GO:0000324">
    <property type="term" value="C:fungal-type vacuole"/>
    <property type="evidence" value="ECO:0007669"/>
    <property type="project" value="TreeGrafter"/>
</dbReference>
<evidence type="ECO:0000313" key="4">
    <source>
        <dbReference type="EMBL" id="PMD15748.1"/>
    </source>
</evidence>
<organism evidence="4 5">
    <name type="scientific">Hyaloscypha hepaticicola</name>
    <dbReference type="NCBI Taxonomy" id="2082293"/>
    <lineage>
        <taxon>Eukaryota</taxon>
        <taxon>Fungi</taxon>
        <taxon>Dikarya</taxon>
        <taxon>Ascomycota</taxon>
        <taxon>Pezizomycotina</taxon>
        <taxon>Leotiomycetes</taxon>
        <taxon>Helotiales</taxon>
        <taxon>Hyaloscyphaceae</taxon>
        <taxon>Hyaloscypha</taxon>
    </lineage>
</organism>
<feature type="transmembrane region" description="Helical" evidence="2">
    <location>
        <begin position="143"/>
        <end position="165"/>
    </location>
</feature>
<keyword evidence="3" id="KW-0732">Signal</keyword>
<dbReference type="Proteomes" id="UP000235672">
    <property type="component" value="Unassembled WGS sequence"/>
</dbReference>
<feature type="compositionally biased region" description="Low complexity" evidence="1">
    <location>
        <begin position="54"/>
        <end position="69"/>
    </location>
</feature>
<protein>
    <submittedName>
        <fullName evidence="4">Uncharacterized protein</fullName>
    </submittedName>
</protein>
<accession>A0A2J6PNZ2</accession>
<dbReference type="OrthoDB" id="4065319at2759"/>
<keyword evidence="2" id="KW-0812">Transmembrane</keyword>
<dbReference type="PANTHER" id="PTHR36089:SF1">
    <property type="entry name" value="CHITIN SYNTHASE 3 COMPLEX PROTEIN CSI2-RELATED"/>
    <property type="match status" value="1"/>
</dbReference>
<feature type="region of interest" description="Disordered" evidence="1">
    <location>
        <begin position="282"/>
        <end position="368"/>
    </location>
</feature>
<gene>
    <name evidence="4" type="ORF">NA56DRAFT_649992</name>
</gene>
<feature type="chain" id="PRO_5014420407" evidence="3">
    <location>
        <begin position="26"/>
        <end position="368"/>
    </location>
</feature>
<reference evidence="4 5" key="1">
    <citation type="submission" date="2016-05" db="EMBL/GenBank/DDBJ databases">
        <title>A degradative enzymes factory behind the ericoid mycorrhizal symbiosis.</title>
        <authorList>
            <consortium name="DOE Joint Genome Institute"/>
            <person name="Martino E."/>
            <person name="Morin E."/>
            <person name="Grelet G."/>
            <person name="Kuo A."/>
            <person name="Kohler A."/>
            <person name="Daghino S."/>
            <person name="Barry K."/>
            <person name="Choi C."/>
            <person name="Cichocki N."/>
            <person name="Clum A."/>
            <person name="Copeland A."/>
            <person name="Hainaut M."/>
            <person name="Haridas S."/>
            <person name="Labutti K."/>
            <person name="Lindquist E."/>
            <person name="Lipzen A."/>
            <person name="Khouja H.-R."/>
            <person name="Murat C."/>
            <person name="Ohm R."/>
            <person name="Olson A."/>
            <person name="Spatafora J."/>
            <person name="Veneault-Fourrey C."/>
            <person name="Henrissat B."/>
            <person name="Grigoriev I."/>
            <person name="Martin F."/>
            <person name="Perotto S."/>
        </authorList>
    </citation>
    <scope>NUCLEOTIDE SEQUENCE [LARGE SCALE GENOMIC DNA]</scope>
    <source>
        <strain evidence="4 5">UAMH 7357</strain>
    </source>
</reference>